<dbReference type="RefSeq" id="YP_009389512.1">
    <property type="nucleotide sequence ID" value="NC_035207.1"/>
</dbReference>
<proteinExistence type="predicted"/>
<organism evidence="1 2">
    <name type="scientific">red squirrel adenovirus 1</name>
    <dbReference type="NCBI Taxonomy" id="2773314"/>
    <lineage>
        <taxon>Viruses</taxon>
        <taxon>Varidnaviria</taxon>
        <taxon>Bamfordvirae</taxon>
        <taxon>Preplasmiviricota</taxon>
        <taxon>Polisuviricotina</taxon>
        <taxon>Pharingeaviricetes</taxon>
        <taxon>Rowavirales</taxon>
        <taxon>Adenoviridae</taxon>
        <taxon>Mastadenovirus</taxon>
        <taxon>Mastadenovirus sciuri</taxon>
        <taxon>Squirrel mastadenovirus A</taxon>
    </lineage>
</organism>
<protein>
    <submittedName>
        <fullName evidence="1">Putative 10.5 kDa protein</fullName>
    </submittedName>
</protein>
<dbReference type="KEGG" id="vg:33350073"/>
<dbReference type="EMBL" id="KY427939">
    <property type="protein sequence ID" value="ARE31897.1"/>
    <property type="molecule type" value="Genomic_DNA"/>
</dbReference>
<sequence>MDSKAFFLYFILLTALPLTTGSSSDYDSWPAQIYTLVGHNFTLQGDYMENGTYYWSKFRFTNESRRDQIAKDGNCSIVPQLDDRITSCLQNLTMTNVSKLDSGEYVQRVKTANDSVHRAHYMTYFNVTVFQMKPVLSIVRMSLYSVTVRCDDLENKDSYTYVEVKNLEPEYYFHYTTNHHPYLVELHMGGYVQPPMLWKARCCATRYSITSCGPWRKINHDRVLCNNRAAGRNWCKERGPRSLLKGFNFDKFANERPPDGHCYKHTFVVTTNHTIRICEDKPTLLTNQHNGSWIMHRPLGGTLRVQTPSRNWNIPHPSFNFTGSYYIKPMDSNEIPFYLDVTHELRAVVELIRVYDNRVKVRCGYNGLPTAFITWDIIGQYEKYEKHDNTIVFYPDCWKNWSKWYYKFGIRCHVRDGPWYSTSPWFRGHVTRGGGDCNRLIDNENDD</sequence>
<evidence type="ECO:0000313" key="1">
    <source>
        <dbReference type="EMBL" id="ARE31897.1"/>
    </source>
</evidence>
<accession>A0A240FBG7</accession>
<keyword evidence="2" id="KW-1185">Reference proteome</keyword>
<reference evidence="1 2" key="1">
    <citation type="journal article" date="2017" name="Arch. Virol.">
        <title>A red squirrel associated adenovirus identified by a combined microarray and deep sequencing approach.</title>
        <authorList>
            <person name="Abendroth B."/>
            <person name="Hoper D."/>
            <person name="Ulrich R.G."/>
            <person name="Larres G."/>
            <person name="Beer M."/>
        </authorList>
    </citation>
    <scope>NUCLEOTIDE SEQUENCE [LARGE SCALE GENOMIC DNA]</scope>
    <source>
        <strain evidence="1 2">DE/2013/Sciurus vulgaris/2013Pa405-00252</strain>
    </source>
</reference>
<dbReference type="GeneID" id="33350073"/>
<evidence type="ECO:0000313" key="2">
    <source>
        <dbReference type="Proteomes" id="UP000201505"/>
    </source>
</evidence>
<name>A0A240FBG7_9ADEN</name>
<dbReference type="Proteomes" id="UP000201505">
    <property type="component" value="Segment"/>
</dbReference>